<evidence type="ECO:0000313" key="1">
    <source>
        <dbReference type="EMBL" id="KAJ7727415.1"/>
    </source>
</evidence>
<dbReference type="AlphaFoldDB" id="A0AAD7MRA6"/>
<reference evidence="1" key="1">
    <citation type="submission" date="2023-03" db="EMBL/GenBank/DDBJ databases">
        <title>Massive genome expansion in bonnet fungi (Mycena s.s.) driven by repeated elements and novel gene families across ecological guilds.</title>
        <authorList>
            <consortium name="Lawrence Berkeley National Laboratory"/>
            <person name="Harder C.B."/>
            <person name="Miyauchi S."/>
            <person name="Viragh M."/>
            <person name="Kuo A."/>
            <person name="Thoen E."/>
            <person name="Andreopoulos B."/>
            <person name="Lu D."/>
            <person name="Skrede I."/>
            <person name="Drula E."/>
            <person name="Henrissat B."/>
            <person name="Morin E."/>
            <person name="Kohler A."/>
            <person name="Barry K."/>
            <person name="LaButti K."/>
            <person name="Morin E."/>
            <person name="Salamov A."/>
            <person name="Lipzen A."/>
            <person name="Mereny Z."/>
            <person name="Hegedus B."/>
            <person name="Baldrian P."/>
            <person name="Stursova M."/>
            <person name="Weitz H."/>
            <person name="Taylor A."/>
            <person name="Grigoriev I.V."/>
            <person name="Nagy L.G."/>
            <person name="Martin F."/>
            <person name="Kauserud H."/>
        </authorList>
    </citation>
    <scope>NUCLEOTIDE SEQUENCE</scope>
    <source>
        <strain evidence="1">CBHHK182m</strain>
    </source>
</reference>
<proteinExistence type="predicted"/>
<dbReference type="Proteomes" id="UP001215598">
    <property type="component" value="Unassembled WGS sequence"/>
</dbReference>
<protein>
    <submittedName>
        <fullName evidence="1">Uncharacterized protein</fullName>
    </submittedName>
</protein>
<organism evidence="1 2">
    <name type="scientific">Mycena metata</name>
    <dbReference type="NCBI Taxonomy" id="1033252"/>
    <lineage>
        <taxon>Eukaryota</taxon>
        <taxon>Fungi</taxon>
        <taxon>Dikarya</taxon>
        <taxon>Basidiomycota</taxon>
        <taxon>Agaricomycotina</taxon>
        <taxon>Agaricomycetes</taxon>
        <taxon>Agaricomycetidae</taxon>
        <taxon>Agaricales</taxon>
        <taxon>Marasmiineae</taxon>
        <taxon>Mycenaceae</taxon>
        <taxon>Mycena</taxon>
    </lineage>
</organism>
<keyword evidence="2" id="KW-1185">Reference proteome</keyword>
<gene>
    <name evidence="1" type="ORF">B0H16DRAFT_1470988</name>
</gene>
<dbReference type="EMBL" id="JARKIB010000180">
    <property type="protein sequence ID" value="KAJ7727415.1"/>
    <property type="molecule type" value="Genomic_DNA"/>
</dbReference>
<evidence type="ECO:0000313" key="2">
    <source>
        <dbReference type="Proteomes" id="UP001215598"/>
    </source>
</evidence>
<accession>A0AAD7MRA6</accession>
<name>A0AAD7MRA6_9AGAR</name>
<comment type="caution">
    <text evidence="1">The sequence shown here is derived from an EMBL/GenBank/DDBJ whole genome shotgun (WGS) entry which is preliminary data.</text>
</comment>
<sequence>MYLLELMPQKESRLKEPVHDGMKAHMLLLIVGQCSIKVVVEGDKGTQNMGGFTTLASTKSETSGLEVGVEIHCLQVGAIKDLRAKSWLQDSWRWPSYCPLYALSIVNSAVGLPWTAPERKLLVRVTWLLQQGYTQKIIGVLKQGMCQGKIGVVNNGLALDQEQKAMIRVGIYPQQSLTHWSIWQFIEQGYTGWLAVRRWAGDQLGLCCEGTGWQSCQAVYALAALPDELKLNVRHLDVKFFVKCLVLFLWAPGPPPSSEPVFCSLQWLQMSLDPIYV</sequence>